<dbReference type="AlphaFoldDB" id="A0A0N5A8H3"/>
<proteinExistence type="predicted"/>
<name>A0A0N5A8H3_9BILA</name>
<evidence type="ECO:0000313" key="2">
    <source>
        <dbReference type="Proteomes" id="UP000046393"/>
    </source>
</evidence>
<sequence length="331" mass="36293">MTDDDNNPVQYRRMSLKDFTGLESHAPQSKVVTLKEFTGLEDYAVQTLFIRGFRSPIVENETMERQMPVFVSRSIVQSDNNRAKTQSESATKAAVNNSSDSCTASSTSVTQTSATTRATTATNSSATPPSTSLIDSFSIRRRSMISCSDTEDDAPVDRTDMAPSDTLFEELSNSEIIERLNQMRSRLSRTINDLPNESPKKKQNCSIDKTKLLDATRCLNGACKAMVQAACEGKVSKRAEVMNEVIECADKITSVTEKLIVKSDSVFEAELASAKTDQMLKALLETVICLEKAEESGGNIESASVNELIAKNTALSANISQLLESFYRRSS</sequence>
<evidence type="ECO:0000256" key="1">
    <source>
        <dbReference type="SAM" id="MobiDB-lite"/>
    </source>
</evidence>
<dbReference type="STRING" id="451379.A0A0N5A8H3"/>
<dbReference type="WBParaSite" id="SMUV_0000037301-mRNA-1">
    <property type="protein sequence ID" value="SMUV_0000037301-mRNA-1"/>
    <property type="gene ID" value="SMUV_0000037301"/>
</dbReference>
<accession>A0A0N5A8H3</accession>
<protein>
    <submittedName>
        <fullName evidence="3">Protein EE2</fullName>
    </submittedName>
</protein>
<feature type="compositionally biased region" description="Polar residues" evidence="1">
    <location>
        <begin position="78"/>
        <end position="97"/>
    </location>
</feature>
<organism evidence="2 3">
    <name type="scientific">Syphacia muris</name>
    <dbReference type="NCBI Taxonomy" id="451379"/>
    <lineage>
        <taxon>Eukaryota</taxon>
        <taxon>Metazoa</taxon>
        <taxon>Ecdysozoa</taxon>
        <taxon>Nematoda</taxon>
        <taxon>Chromadorea</taxon>
        <taxon>Rhabditida</taxon>
        <taxon>Spirurina</taxon>
        <taxon>Oxyuridomorpha</taxon>
        <taxon>Oxyuroidea</taxon>
        <taxon>Oxyuridae</taxon>
        <taxon>Syphacia</taxon>
    </lineage>
</organism>
<dbReference type="Proteomes" id="UP000046393">
    <property type="component" value="Unplaced"/>
</dbReference>
<feature type="region of interest" description="Disordered" evidence="1">
    <location>
        <begin position="78"/>
        <end position="135"/>
    </location>
</feature>
<reference evidence="3" key="1">
    <citation type="submission" date="2017-02" db="UniProtKB">
        <authorList>
            <consortium name="WormBaseParasite"/>
        </authorList>
    </citation>
    <scope>IDENTIFICATION</scope>
</reference>
<evidence type="ECO:0000313" key="3">
    <source>
        <dbReference type="WBParaSite" id="SMUV_0000037301-mRNA-1"/>
    </source>
</evidence>
<keyword evidence="2" id="KW-1185">Reference proteome</keyword>
<feature type="compositionally biased region" description="Low complexity" evidence="1">
    <location>
        <begin position="98"/>
        <end position="132"/>
    </location>
</feature>